<evidence type="ECO:0000256" key="3">
    <source>
        <dbReference type="ARBA" id="ARBA00023242"/>
    </source>
</evidence>
<feature type="compositionally biased region" description="Low complexity" evidence="6">
    <location>
        <begin position="57"/>
        <end position="73"/>
    </location>
</feature>
<gene>
    <name evidence="8" type="ORF">AB1Y20_016088</name>
</gene>
<dbReference type="CDD" id="cd00086">
    <property type="entry name" value="homeodomain"/>
    <property type="match status" value="1"/>
</dbReference>
<dbReference type="GO" id="GO:0000978">
    <property type="term" value="F:RNA polymerase II cis-regulatory region sequence-specific DNA binding"/>
    <property type="evidence" value="ECO:0007669"/>
    <property type="project" value="TreeGrafter"/>
</dbReference>
<evidence type="ECO:0000313" key="9">
    <source>
        <dbReference type="Proteomes" id="UP001515480"/>
    </source>
</evidence>
<evidence type="ECO:0000256" key="1">
    <source>
        <dbReference type="ARBA" id="ARBA00023125"/>
    </source>
</evidence>
<keyword evidence="9" id="KW-1185">Reference proteome</keyword>
<evidence type="ECO:0000256" key="6">
    <source>
        <dbReference type="SAM" id="MobiDB-lite"/>
    </source>
</evidence>
<dbReference type="GO" id="GO:0000981">
    <property type="term" value="F:DNA-binding transcription factor activity, RNA polymerase II-specific"/>
    <property type="evidence" value="ECO:0007669"/>
    <property type="project" value="InterPro"/>
</dbReference>
<sequence length="385" mass="42314">MQQQQQQQQPPHSLPIAEPSPHTSQLPTQQMQVSAAQATPTPHPYQLMMPQIPSHLPQQMPTQMPPGMQQDGQYYSMPSQTASSQYGHPPQPSGPSAMPPSSAPYIRPQQCAPHMAMHMYSQQMHPGSMYGQIPMTQYPMHPLHMQSGMAMPPYMGIPHYIDAHTGMAMYPGMTPHQMGSDADLVLQSTNRPVNKRWVLEPEDVLLLERIFALEKCPGRELCQELATRLKVRPRQVQVWFQNRRQRTKGAKGKDGSEDGAPDASAGLTEWANNSGRNDSGRRSDLLIKQLLNGSYQSNSQPDAGAPEANDSQNKSASGDRIDLESVSKKDSVGEPDRSSDRKAQNEQSEADDTDSKTSATHPKSDEAGTELNGVFGNGASEAQQS</sequence>
<dbReference type="GO" id="GO:0030154">
    <property type="term" value="P:cell differentiation"/>
    <property type="evidence" value="ECO:0007669"/>
    <property type="project" value="TreeGrafter"/>
</dbReference>
<comment type="subcellular location">
    <subcellularLocation>
        <location evidence="4 5">Nucleus</location>
    </subcellularLocation>
</comment>
<proteinExistence type="predicted"/>
<dbReference type="Proteomes" id="UP001515480">
    <property type="component" value="Unassembled WGS sequence"/>
</dbReference>
<dbReference type="Pfam" id="PF00046">
    <property type="entry name" value="Homeodomain"/>
    <property type="match status" value="1"/>
</dbReference>
<dbReference type="InterPro" id="IPR001356">
    <property type="entry name" value="HD"/>
</dbReference>
<evidence type="ECO:0000259" key="7">
    <source>
        <dbReference type="PROSITE" id="PS50071"/>
    </source>
</evidence>
<dbReference type="GO" id="GO:0005634">
    <property type="term" value="C:nucleus"/>
    <property type="evidence" value="ECO:0007669"/>
    <property type="project" value="UniProtKB-SubCell"/>
</dbReference>
<dbReference type="AlphaFoldDB" id="A0AB34K234"/>
<accession>A0AB34K234</accession>
<keyword evidence="1 4" id="KW-0238">DNA-binding</keyword>
<dbReference type="PROSITE" id="PS50071">
    <property type="entry name" value="HOMEOBOX_2"/>
    <property type="match status" value="1"/>
</dbReference>
<organism evidence="8 9">
    <name type="scientific">Prymnesium parvum</name>
    <name type="common">Toxic golden alga</name>
    <dbReference type="NCBI Taxonomy" id="97485"/>
    <lineage>
        <taxon>Eukaryota</taxon>
        <taxon>Haptista</taxon>
        <taxon>Haptophyta</taxon>
        <taxon>Prymnesiophyceae</taxon>
        <taxon>Prymnesiales</taxon>
        <taxon>Prymnesiaceae</taxon>
        <taxon>Prymnesium</taxon>
    </lineage>
</organism>
<dbReference type="InterPro" id="IPR009057">
    <property type="entry name" value="Homeodomain-like_sf"/>
</dbReference>
<keyword evidence="2 4" id="KW-0371">Homeobox</keyword>
<feature type="region of interest" description="Disordered" evidence="6">
    <location>
        <begin position="295"/>
        <end position="385"/>
    </location>
</feature>
<dbReference type="SUPFAM" id="SSF46689">
    <property type="entry name" value="Homeodomain-like"/>
    <property type="match status" value="1"/>
</dbReference>
<evidence type="ECO:0000256" key="4">
    <source>
        <dbReference type="PROSITE-ProRule" id="PRU00108"/>
    </source>
</evidence>
<dbReference type="SMART" id="SM00389">
    <property type="entry name" value="HOX"/>
    <property type="match status" value="1"/>
</dbReference>
<feature type="DNA-binding region" description="Homeobox" evidence="4">
    <location>
        <begin position="192"/>
        <end position="251"/>
    </location>
</feature>
<dbReference type="InterPro" id="IPR051000">
    <property type="entry name" value="Homeobox_DNA-bind_prot"/>
</dbReference>
<protein>
    <recommendedName>
        <fullName evidence="7">Homeobox domain-containing protein</fullName>
    </recommendedName>
</protein>
<feature type="compositionally biased region" description="Polar residues" evidence="6">
    <location>
        <begin position="76"/>
        <end position="86"/>
    </location>
</feature>
<evidence type="ECO:0000313" key="8">
    <source>
        <dbReference type="EMBL" id="KAL1527422.1"/>
    </source>
</evidence>
<feature type="compositionally biased region" description="Polar residues" evidence="6">
    <location>
        <begin position="21"/>
        <end position="40"/>
    </location>
</feature>
<dbReference type="InterPro" id="IPR017970">
    <property type="entry name" value="Homeobox_CS"/>
</dbReference>
<dbReference type="PANTHER" id="PTHR24324:SF9">
    <property type="entry name" value="HOMEOBOX DOMAIN-CONTAINING PROTEIN"/>
    <property type="match status" value="1"/>
</dbReference>
<dbReference type="EMBL" id="JBGBPQ010000003">
    <property type="protein sequence ID" value="KAL1527422.1"/>
    <property type="molecule type" value="Genomic_DNA"/>
</dbReference>
<dbReference type="PANTHER" id="PTHR24324">
    <property type="entry name" value="HOMEOBOX PROTEIN HHEX"/>
    <property type="match status" value="1"/>
</dbReference>
<evidence type="ECO:0000256" key="2">
    <source>
        <dbReference type="ARBA" id="ARBA00023155"/>
    </source>
</evidence>
<comment type="caution">
    <text evidence="8">The sequence shown here is derived from an EMBL/GenBank/DDBJ whole genome shotgun (WGS) entry which is preliminary data.</text>
</comment>
<dbReference type="Gene3D" id="1.10.10.60">
    <property type="entry name" value="Homeodomain-like"/>
    <property type="match status" value="1"/>
</dbReference>
<feature type="region of interest" description="Disordered" evidence="6">
    <location>
        <begin position="240"/>
        <end position="281"/>
    </location>
</feature>
<keyword evidence="3 4" id="KW-0539">Nucleus</keyword>
<feature type="domain" description="Homeobox" evidence="7">
    <location>
        <begin position="190"/>
        <end position="250"/>
    </location>
</feature>
<reference evidence="8 9" key="1">
    <citation type="journal article" date="2024" name="Science">
        <title>Giant polyketide synthase enzymes in the biosynthesis of giant marine polyether toxins.</title>
        <authorList>
            <person name="Fallon T.R."/>
            <person name="Shende V.V."/>
            <person name="Wierzbicki I.H."/>
            <person name="Pendleton A.L."/>
            <person name="Watervoot N.F."/>
            <person name="Auber R.P."/>
            <person name="Gonzalez D.J."/>
            <person name="Wisecaver J.H."/>
            <person name="Moore B.S."/>
        </authorList>
    </citation>
    <scope>NUCLEOTIDE SEQUENCE [LARGE SCALE GENOMIC DNA]</scope>
    <source>
        <strain evidence="8 9">12B1</strain>
    </source>
</reference>
<feature type="compositionally biased region" description="Pro residues" evidence="6">
    <location>
        <begin position="89"/>
        <end position="102"/>
    </location>
</feature>
<feature type="region of interest" description="Disordered" evidence="6">
    <location>
        <begin position="1"/>
        <end position="107"/>
    </location>
</feature>
<dbReference type="PROSITE" id="PS00027">
    <property type="entry name" value="HOMEOBOX_1"/>
    <property type="match status" value="1"/>
</dbReference>
<evidence type="ECO:0000256" key="5">
    <source>
        <dbReference type="RuleBase" id="RU000682"/>
    </source>
</evidence>
<feature type="compositionally biased region" description="Basic and acidic residues" evidence="6">
    <location>
        <begin position="317"/>
        <end position="344"/>
    </location>
</feature>
<name>A0AB34K234_PRYPA</name>